<dbReference type="GO" id="GO:0015421">
    <property type="term" value="F:ABC-type oligopeptide transporter activity"/>
    <property type="evidence" value="ECO:0007669"/>
    <property type="project" value="TreeGrafter"/>
</dbReference>
<dbReference type="FunFam" id="1.20.1560.10:FF:000011">
    <property type="entry name" value="Multidrug ABC transporter ATP-binding protein"/>
    <property type="match status" value="1"/>
</dbReference>
<dbReference type="InterPro" id="IPR003439">
    <property type="entry name" value="ABC_transporter-like_ATP-bd"/>
</dbReference>
<organism evidence="13 14">
    <name type="scientific">Proteiniclasticum sediminis</name>
    <dbReference type="NCBI Taxonomy" id="2804028"/>
    <lineage>
        <taxon>Bacteria</taxon>
        <taxon>Bacillati</taxon>
        <taxon>Bacillota</taxon>
        <taxon>Clostridia</taxon>
        <taxon>Eubacteriales</taxon>
        <taxon>Clostridiaceae</taxon>
        <taxon>Proteiniclasticum</taxon>
    </lineage>
</organism>
<keyword evidence="3" id="KW-1003">Cell membrane</keyword>
<dbReference type="GO" id="GO:0005524">
    <property type="term" value="F:ATP binding"/>
    <property type="evidence" value="ECO:0007669"/>
    <property type="project" value="UniProtKB-KW"/>
</dbReference>
<evidence type="ECO:0000256" key="5">
    <source>
        <dbReference type="ARBA" id="ARBA00022741"/>
    </source>
</evidence>
<evidence type="ECO:0000256" key="3">
    <source>
        <dbReference type="ARBA" id="ARBA00022475"/>
    </source>
</evidence>
<dbReference type="SUPFAM" id="SSF90123">
    <property type="entry name" value="ABC transporter transmembrane region"/>
    <property type="match status" value="1"/>
</dbReference>
<dbReference type="InterPro" id="IPR017871">
    <property type="entry name" value="ABC_transporter-like_CS"/>
</dbReference>
<evidence type="ECO:0000256" key="8">
    <source>
        <dbReference type="ARBA" id="ARBA00023136"/>
    </source>
</evidence>
<dbReference type="Pfam" id="PF00664">
    <property type="entry name" value="ABC_membrane"/>
    <property type="match status" value="1"/>
</dbReference>
<dbReference type="SMART" id="SM00382">
    <property type="entry name" value="AAA"/>
    <property type="match status" value="1"/>
</dbReference>
<evidence type="ECO:0000313" key="13">
    <source>
        <dbReference type="EMBL" id="MBR0577393.1"/>
    </source>
</evidence>
<evidence type="ECO:0000256" key="2">
    <source>
        <dbReference type="ARBA" id="ARBA00022448"/>
    </source>
</evidence>
<feature type="transmembrane region" description="Helical" evidence="10">
    <location>
        <begin position="184"/>
        <end position="201"/>
    </location>
</feature>
<evidence type="ECO:0000259" key="11">
    <source>
        <dbReference type="PROSITE" id="PS50893"/>
    </source>
</evidence>
<dbReference type="InterPro" id="IPR036640">
    <property type="entry name" value="ABC1_TM_sf"/>
</dbReference>
<gene>
    <name evidence="13" type="ORF">KCG48_13850</name>
</gene>
<evidence type="ECO:0000256" key="10">
    <source>
        <dbReference type="SAM" id="Phobius"/>
    </source>
</evidence>
<dbReference type="Gene3D" id="3.40.50.300">
    <property type="entry name" value="P-loop containing nucleotide triphosphate hydrolases"/>
    <property type="match status" value="1"/>
</dbReference>
<dbReference type="PROSITE" id="PS50929">
    <property type="entry name" value="ABC_TM1F"/>
    <property type="match status" value="1"/>
</dbReference>
<dbReference type="Pfam" id="PF00005">
    <property type="entry name" value="ABC_tran"/>
    <property type="match status" value="1"/>
</dbReference>
<protein>
    <submittedName>
        <fullName evidence="13">ABC transporter ATP-binding protein</fullName>
    </submittedName>
</protein>
<evidence type="ECO:0000256" key="1">
    <source>
        <dbReference type="ARBA" id="ARBA00004651"/>
    </source>
</evidence>
<evidence type="ECO:0000256" key="4">
    <source>
        <dbReference type="ARBA" id="ARBA00022692"/>
    </source>
</evidence>
<evidence type="ECO:0000256" key="9">
    <source>
        <dbReference type="SAM" id="MobiDB-lite"/>
    </source>
</evidence>
<dbReference type="PROSITE" id="PS50893">
    <property type="entry name" value="ABC_TRANSPORTER_2"/>
    <property type="match status" value="1"/>
</dbReference>
<dbReference type="InterPro" id="IPR003593">
    <property type="entry name" value="AAA+_ATPase"/>
</dbReference>
<evidence type="ECO:0000256" key="6">
    <source>
        <dbReference type="ARBA" id="ARBA00022840"/>
    </source>
</evidence>
<name>A0A941HS76_9CLOT</name>
<evidence type="ECO:0000259" key="12">
    <source>
        <dbReference type="PROSITE" id="PS50929"/>
    </source>
</evidence>
<keyword evidence="5" id="KW-0547">Nucleotide-binding</keyword>
<proteinExistence type="predicted"/>
<feature type="domain" description="ABC transporter" evidence="11">
    <location>
        <begin position="382"/>
        <end position="616"/>
    </location>
</feature>
<reference evidence="13" key="1">
    <citation type="submission" date="2021-04" db="EMBL/GenBank/DDBJ databases">
        <title>Proteiniclasticum sedimins sp. nov., an obligate anaerobic bacterium isolated from anaerobic sludge.</title>
        <authorList>
            <person name="Liu J."/>
        </authorList>
    </citation>
    <scope>NUCLEOTIDE SEQUENCE</scope>
    <source>
        <strain evidence="13">BAD-10</strain>
    </source>
</reference>
<dbReference type="FunFam" id="3.40.50.300:FF:000287">
    <property type="entry name" value="Multidrug ABC transporter ATP-binding protein"/>
    <property type="match status" value="1"/>
</dbReference>
<keyword evidence="6 13" id="KW-0067">ATP-binding</keyword>
<evidence type="ECO:0000313" key="14">
    <source>
        <dbReference type="Proteomes" id="UP000675379"/>
    </source>
</evidence>
<evidence type="ECO:0000256" key="7">
    <source>
        <dbReference type="ARBA" id="ARBA00022989"/>
    </source>
</evidence>
<dbReference type="CDD" id="cd03254">
    <property type="entry name" value="ABCC_Glucan_exporter_like"/>
    <property type="match status" value="1"/>
</dbReference>
<keyword evidence="4 10" id="KW-0812">Transmembrane</keyword>
<dbReference type="PROSITE" id="PS00211">
    <property type="entry name" value="ABC_TRANSPORTER_1"/>
    <property type="match status" value="1"/>
</dbReference>
<feature type="compositionally biased region" description="Gly residues" evidence="9">
    <location>
        <begin position="9"/>
        <end position="24"/>
    </location>
</feature>
<dbReference type="PANTHER" id="PTHR43394:SF1">
    <property type="entry name" value="ATP-BINDING CASSETTE SUB-FAMILY B MEMBER 10, MITOCHONDRIAL"/>
    <property type="match status" value="1"/>
</dbReference>
<keyword evidence="8 10" id="KW-0472">Membrane</keyword>
<comment type="subcellular location">
    <subcellularLocation>
        <location evidence="1">Cell membrane</location>
        <topology evidence="1">Multi-pass membrane protein</topology>
    </subcellularLocation>
</comment>
<feature type="domain" description="ABC transmembrane type-1" evidence="12">
    <location>
        <begin position="55"/>
        <end position="348"/>
    </location>
</feature>
<dbReference type="EMBL" id="JAGSCS010000031">
    <property type="protein sequence ID" value="MBR0577393.1"/>
    <property type="molecule type" value="Genomic_DNA"/>
</dbReference>
<accession>A0A941HS76</accession>
<dbReference type="InterPro" id="IPR011527">
    <property type="entry name" value="ABC1_TM_dom"/>
</dbReference>
<dbReference type="GO" id="GO:0005886">
    <property type="term" value="C:plasma membrane"/>
    <property type="evidence" value="ECO:0007669"/>
    <property type="project" value="UniProtKB-SubCell"/>
</dbReference>
<feature type="transmembrane region" description="Helical" evidence="10">
    <location>
        <begin position="292"/>
        <end position="313"/>
    </location>
</feature>
<comment type="caution">
    <text evidence="13">The sequence shown here is derived from an EMBL/GenBank/DDBJ whole genome shotgun (WGS) entry which is preliminary data.</text>
</comment>
<dbReference type="Proteomes" id="UP000675379">
    <property type="component" value="Unassembled WGS sequence"/>
</dbReference>
<sequence>MNKKSIPGPGRGRGPMGGGPMGGPGMGGVVEKPKDFKKTGRLLLSYLKPHLLKLILVVLFAIGSTVFAIAGPKILGNVTTTIFEGLIGKITGSSAGIDFESIKGTLLFLLGLYGISAVLGFIQSYIVAGVAQKVSYNLRTKIAEKINRLPLKYFDKNSHGDVLSRMTNDVDTVSQSLNQSLSQIITAVTTIIGIFIMMLSISVTMTLVALLILPVSMFLMIFVMKKSQKFFTRQQKFLGEANGYIEESFGGHVVMKAFNREEQAVNEFEAINGNLYGTAWKSQFLSGLVMPIMNFVGNLGYVAVSILGGYLAIKSYIKVGDILAFIQYIKRFTQPISQVAQISNVLQSTVAASERIFEFLGEEEITEEGGITVAPEEVQGQVTFDHVQFGYEENALIIKDFSLDVKPGMRVAIVGPTGAGKTTLVKLLMRYYELNAGTIMVDGRDIQTLDRRSLRSSIGMVLQDTWLFSGSIMENIRYGKLDATDEEVICASRSSYVHHFVKTLPKGYDMEINEEASNISQGQKQLLTIARVFLKDPAILILDEATSSVDTRTEVLIQESMEKLMHGRTSFIIAHRLSTIRNADMILVMNEGDIVETGTHEDLLAKEGFYAQLYNSQFDE</sequence>
<dbReference type="InterPro" id="IPR039421">
    <property type="entry name" value="Type_1_exporter"/>
</dbReference>
<dbReference type="GO" id="GO:0016887">
    <property type="term" value="F:ATP hydrolysis activity"/>
    <property type="evidence" value="ECO:0007669"/>
    <property type="project" value="InterPro"/>
</dbReference>
<dbReference type="Gene3D" id="1.20.1560.10">
    <property type="entry name" value="ABC transporter type 1, transmembrane domain"/>
    <property type="match status" value="1"/>
</dbReference>
<dbReference type="AlphaFoldDB" id="A0A941HS76"/>
<feature type="region of interest" description="Disordered" evidence="9">
    <location>
        <begin position="1"/>
        <end position="24"/>
    </location>
</feature>
<feature type="transmembrane region" description="Helical" evidence="10">
    <location>
        <begin position="51"/>
        <end position="70"/>
    </location>
</feature>
<dbReference type="PANTHER" id="PTHR43394">
    <property type="entry name" value="ATP-DEPENDENT PERMEASE MDL1, MITOCHONDRIAL"/>
    <property type="match status" value="1"/>
</dbReference>
<keyword evidence="7 10" id="KW-1133">Transmembrane helix</keyword>
<feature type="transmembrane region" description="Helical" evidence="10">
    <location>
        <begin position="207"/>
        <end position="224"/>
    </location>
</feature>
<dbReference type="InterPro" id="IPR027417">
    <property type="entry name" value="P-loop_NTPase"/>
</dbReference>
<dbReference type="CDD" id="cd18547">
    <property type="entry name" value="ABC_6TM_Tm288_like"/>
    <property type="match status" value="1"/>
</dbReference>
<feature type="transmembrane region" description="Helical" evidence="10">
    <location>
        <begin position="106"/>
        <end position="131"/>
    </location>
</feature>
<keyword evidence="14" id="KW-1185">Reference proteome</keyword>
<dbReference type="RefSeq" id="WP_211802802.1">
    <property type="nucleotide sequence ID" value="NZ_JAGSCS010000031.1"/>
</dbReference>
<keyword evidence="2" id="KW-0813">Transport</keyword>
<dbReference type="SUPFAM" id="SSF52540">
    <property type="entry name" value="P-loop containing nucleoside triphosphate hydrolases"/>
    <property type="match status" value="1"/>
</dbReference>